<accession>A0A0W0ZP54</accession>
<dbReference type="AlphaFoldDB" id="A0A0W0ZP54"/>
<protein>
    <submittedName>
        <fullName evidence="1">Coiled-coil protein</fullName>
    </submittedName>
</protein>
<evidence type="ECO:0000313" key="1">
    <source>
        <dbReference type="EMBL" id="KTD70810.1"/>
    </source>
</evidence>
<evidence type="ECO:0000313" key="2">
    <source>
        <dbReference type="Proteomes" id="UP000054693"/>
    </source>
</evidence>
<dbReference type="OrthoDB" id="5652426at2"/>
<proteinExistence type="predicted"/>
<name>A0A0W0ZP54_9GAMM</name>
<dbReference type="Proteomes" id="UP000054693">
    <property type="component" value="Unassembled WGS sequence"/>
</dbReference>
<reference evidence="1 2" key="1">
    <citation type="submission" date="2015-11" db="EMBL/GenBank/DDBJ databases">
        <title>Genomic analysis of 38 Legionella species identifies large and diverse effector repertoires.</title>
        <authorList>
            <person name="Burstein D."/>
            <person name="Amaro F."/>
            <person name="Zusman T."/>
            <person name="Lifshitz Z."/>
            <person name="Cohen O."/>
            <person name="Gilbert J.A."/>
            <person name="Pupko T."/>
            <person name="Shuman H.A."/>
            <person name="Segal G."/>
        </authorList>
    </citation>
    <scope>NUCLEOTIDE SEQUENCE [LARGE SCALE GENOMIC DNA]</scope>
    <source>
        <strain evidence="1 2">ATCC 49180</strain>
    </source>
</reference>
<dbReference type="PATRIC" id="fig|40335.7.peg.3016"/>
<organism evidence="1 2">
    <name type="scientific">Legionella tucsonensis</name>
    <dbReference type="NCBI Taxonomy" id="40335"/>
    <lineage>
        <taxon>Bacteria</taxon>
        <taxon>Pseudomonadati</taxon>
        <taxon>Pseudomonadota</taxon>
        <taxon>Gammaproteobacteria</taxon>
        <taxon>Legionellales</taxon>
        <taxon>Legionellaceae</taxon>
        <taxon>Legionella</taxon>
    </lineage>
</organism>
<keyword evidence="2" id="KW-1185">Reference proteome</keyword>
<sequence>MEGKLELYQQEIKNATQPIFARLEHYRNAMFAIRKLLMDYFFNPGRTQKLTEVAQGEELVFSFNLVQKNMEKCLVDEYLLAKTAQEIINSEENPSLVAAFDTHVLQSGLPLEFREQEGLYLFKPEKPYTPMAQVFMRQFACALGAYRVCLGICETYFALCNHDGIATKQLQNYIDSANDLKQQITEEIDLIALHKQIKIIENEIMALLRTEKVREGLPQFKNDIDKLKIKLVALLEAGAVHLQNCYTEFPNDAILWMLHDRSWHSLLKTLSGLLYAEQYTYSTLYSTLEIKKEFIGLIKTEIEHFDTRVFATEPLLKIELLRKAAKLISDAKIDILAKLAENGVELIEAPKMGLFSPPSKSIYGLMLAYQQRQLALVDTFGGPCIDEDETEELNRAFEL</sequence>
<dbReference type="RefSeq" id="WP_058522018.1">
    <property type="nucleotide sequence ID" value="NZ_CAAAIP010000004.1"/>
</dbReference>
<comment type="caution">
    <text evidence="1">The sequence shown here is derived from an EMBL/GenBank/DDBJ whole genome shotgun (WGS) entry which is preliminary data.</text>
</comment>
<dbReference type="EMBL" id="LNZA01000012">
    <property type="protein sequence ID" value="KTD70810.1"/>
    <property type="molecule type" value="Genomic_DNA"/>
</dbReference>
<gene>
    <name evidence="1" type="ORF">Ltuc_2821</name>
</gene>